<reference evidence="2" key="1">
    <citation type="submission" date="2016-06" db="EMBL/GenBank/DDBJ databases">
        <title>Parallel loss of symbiosis genes in relatives of nitrogen-fixing non-legume Parasponia.</title>
        <authorList>
            <person name="Van Velzen R."/>
            <person name="Holmer R."/>
            <person name="Bu F."/>
            <person name="Rutten L."/>
            <person name="Van Zeijl A."/>
            <person name="Liu W."/>
            <person name="Santuari L."/>
            <person name="Cao Q."/>
            <person name="Sharma T."/>
            <person name="Shen D."/>
            <person name="Roswanjaya Y."/>
            <person name="Wardhani T."/>
            <person name="Kalhor M.S."/>
            <person name="Jansen J."/>
            <person name="Van den Hoogen J."/>
            <person name="Gungor B."/>
            <person name="Hartog M."/>
            <person name="Hontelez J."/>
            <person name="Verver J."/>
            <person name="Yang W.-C."/>
            <person name="Schijlen E."/>
            <person name="Repin R."/>
            <person name="Schilthuizen M."/>
            <person name="Schranz E."/>
            <person name="Heidstra R."/>
            <person name="Miyata K."/>
            <person name="Fedorova E."/>
            <person name="Kohlen W."/>
            <person name="Bisseling T."/>
            <person name="Smit S."/>
            <person name="Geurts R."/>
        </authorList>
    </citation>
    <scope>NUCLEOTIDE SEQUENCE [LARGE SCALE GENOMIC DNA]</scope>
    <source>
        <strain evidence="2">cv. RG33-2</strain>
    </source>
</reference>
<sequence length="60" mass="7125">MSSEVVYEGWIGRRQIGRSFVRMRYFVLESRLLSTTTRETLKIIRWDYSFQYGKLSGGGR</sequence>
<organism evidence="1 2">
    <name type="scientific">Trema orientale</name>
    <name type="common">Charcoal tree</name>
    <name type="synonym">Celtis orientalis</name>
    <dbReference type="NCBI Taxonomy" id="63057"/>
    <lineage>
        <taxon>Eukaryota</taxon>
        <taxon>Viridiplantae</taxon>
        <taxon>Streptophyta</taxon>
        <taxon>Embryophyta</taxon>
        <taxon>Tracheophyta</taxon>
        <taxon>Spermatophyta</taxon>
        <taxon>Magnoliopsida</taxon>
        <taxon>eudicotyledons</taxon>
        <taxon>Gunneridae</taxon>
        <taxon>Pentapetalae</taxon>
        <taxon>rosids</taxon>
        <taxon>fabids</taxon>
        <taxon>Rosales</taxon>
        <taxon>Cannabaceae</taxon>
        <taxon>Trema</taxon>
    </lineage>
</organism>
<evidence type="ECO:0000313" key="2">
    <source>
        <dbReference type="Proteomes" id="UP000237000"/>
    </source>
</evidence>
<dbReference type="EMBL" id="JXTC01000616">
    <property type="protein sequence ID" value="PON43338.1"/>
    <property type="molecule type" value="Genomic_DNA"/>
</dbReference>
<name>A0A2P5B3F2_TREOI</name>
<accession>A0A2P5B3F2</accession>
<dbReference type="InParanoid" id="A0A2P5B3F2"/>
<dbReference type="AlphaFoldDB" id="A0A2P5B3F2"/>
<proteinExistence type="predicted"/>
<dbReference type="STRING" id="63057.A0A2P5B3F2"/>
<evidence type="ECO:0000313" key="1">
    <source>
        <dbReference type="EMBL" id="PON43338.1"/>
    </source>
</evidence>
<gene>
    <name evidence="1" type="ORF">TorRG33x02_333990</name>
</gene>
<dbReference type="Proteomes" id="UP000237000">
    <property type="component" value="Unassembled WGS sequence"/>
</dbReference>
<comment type="caution">
    <text evidence="1">The sequence shown here is derived from an EMBL/GenBank/DDBJ whole genome shotgun (WGS) entry which is preliminary data.</text>
</comment>
<protein>
    <submittedName>
        <fullName evidence="1">PH domain-like</fullName>
    </submittedName>
</protein>
<keyword evidence="2" id="KW-1185">Reference proteome</keyword>